<organism evidence="3 4">
    <name type="scientific">Devosia epidermidihirudinis</name>
    <dbReference type="NCBI Taxonomy" id="1293439"/>
    <lineage>
        <taxon>Bacteria</taxon>
        <taxon>Pseudomonadati</taxon>
        <taxon>Pseudomonadota</taxon>
        <taxon>Alphaproteobacteria</taxon>
        <taxon>Hyphomicrobiales</taxon>
        <taxon>Devosiaceae</taxon>
        <taxon>Devosia</taxon>
    </lineage>
</organism>
<dbReference type="EMBL" id="LANJ01000004">
    <property type="protein sequence ID" value="KKC40909.1"/>
    <property type="molecule type" value="Genomic_DNA"/>
</dbReference>
<dbReference type="PANTHER" id="PTHR12598:SF0">
    <property type="entry name" value="COPPER HOMEOSTASIS PROTEIN CUTC HOMOLOG"/>
    <property type="match status" value="1"/>
</dbReference>
<evidence type="ECO:0000256" key="2">
    <source>
        <dbReference type="HAMAP-Rule" id="MF_00795"/>
    </source>
</evidence>
<dbReference type="InterPro" id="IPR036822">
    <property type="entry name" value="CutC-like_dom_sf"/>
</dbReference>
<dbReference type="GO" id="GO:0005737">
    <property type="term" value="C:cytoplasm"/>
    <property type="evidence" value="ECO:0007669"/>
    <property type="project" value="UniProtKB-SubCell"/>
</dbReference>
<dbReference type="OrthoDB" id="9815677at2"/>
<accession>A0A0F5QLI6</accession>
<evidence type="ECO:0000313" key="4">
    <source>
        <dbReference type="Proteomes" id="UP000033411"/>
    </source>
</evidence>
<dbReference type="InterPro" id="IPR005627">
    <property type="entry name" value="CutC-like"/>
</dbReference>
<dbReference type="GO" id="GO:0005507">
    <property type="term" value="F:copper ion binding"/>
    <property type="evidence" value="ECO:0007669"/>
    <property type="project" value="TreeGrafter"/>
</dbReference>
<dbReference type="Proteomes" id="UP000033411">
    <property type="component" value="Unassembled WGS sequence"/>
</dbReference>
<name>A0A0F5QLI6_9HYPH</name>
<evidence type="ECO:0000313" key="3">
    <source>
        <dbReference type="EMBL" id="KKC40909.1"/>
    </source>
</evidence>
<evidence type="ECO:0000256" key="1">
    <source>
        <dbReference type="ARBA" id="ARBA00007768"/>
    </source>
</evidence>
<reference evidence="3 4" key="1">
    <citation type="submission" date="2015-03" db="EMBL/GenBank/DDBJ databases">
        <authorList>
            <person name="Lepp D."/>
            <person name="Hassan Y.I."/>
            <person name="Li X.-Z."/>
            <person name="Zhou T."/>
        </authorList>
    </citation>
    <scope>NUCLEOTIDE SEQUENCE [LARGE SCALE GENOMIC DNA]</scope>
    <source>
        <strain evidence="3 4">E84</strain>
    </source>
</reference>
<dbReference type="SUPFAM" id="SSF110395">
    <property type="entry name" value="CutC-like"/>
    <property type="match status" value="1"/>
</dbReference>
<comment type="caution">
    <text evidence="2">Once thought to be involved in copper homeostasis, experiments in E.coli have shown this is not the case.</text>
</comment>
<comment type="caution">
    <text evidence="3">The sequence shown here is derived from an EMBL/GenBank/DDBJ whole genome shotgun (WGS) entry which is preliminary data.</text>
</comment>
<gene>
    <name evidence="2" type="primary">cutC</name>
    <name evidence="3" type="ORF">WH87_01740</name>
</gene>
<dbReference type="HAMAP" id="MF_00795">
    <property type="entry name" value="CutC"/>
    <property type="match status" value="1"/>
</dbReference>
<protein>
    <recommendedName>
        <fullName evidence="2">PF03932 family protein CutC</fullName>
    </recommendedName>
</protein>
<proteinExistence type="inferred from homology"/>
<comment type="similarity">
    <text evidence="1 2">Belongs to the CutC family.</text>
</comment>
<keyword evidence="4" id="KW-1185">Reference proteome</keyword>
<dbReference type="PANTHER" id="PTHR12598">
    <property type="entry name" value="COPPER HOMEOSTASIS PROTEIN CUTC"/>
    <property type="match status" value="1"/>
</dbReference>
<dbReference type="AlphaFoldDB" id="A0A0F5QLI6"/>
<comment type="subcellular location">
    <subcellularLocation>
        <location evidence="2">Cytoplasm</location>
    </subcellularLocation>
</comment>
<keyword evidence="2" id="KW-0963">Cytoplasm</keyword>
<dbReference type="STRING" id="1293439.WH87_01740"/>
<sequence length="239" mass="23685">MSRVLLEVCVADAASLAAAVVGGADRVELCSALEQGGLTATPGLMALAAAAPVPVRALIRPRSGDFVFDEADVASMLADIAYARALGLSGVVLGASRPDGSLDLEVLARLVRASAGLSLSLHRAIDLVPDIAAATEAAIQLGFDTVLTSGGAATAIEGVENIAKAHAVAAGRATIMPGSGVSPDNVGALLARVPVAAVHSTCSVAAHAPSAPAVRLGFANDTRRVTSAAVVSSLKAALR</sequence>
<dbReference type="RefSeq" id="WP_046140092.1">
    <property type="nucleotide sequence ID" value="NZ_LANJ01000004.1"/>
</dbReference>
<dbReference type="PATRIC" id="fig|1293439.3.peg.2713"/>
<dbReference type="Gene3D" id="3.20.20.380">
    <property type="entry name" value="Copper homeostasis (CutC) domain"/>
    <property type="match status" value="1"/>
</dbReference>
<dbReference type="Pfam" id="PF03932">
    <property type="entry name" value="CutC"/>
    <property type="match status" value="1"/>
</dbReference>